<dbReference type="Proteomes" id="UP000565576">
    <property type="component" value="Unassembled WGS sequence"/>
</dbReference>
<dbReference type="EMBL" id="JACHBG010000046">
    <property type="protein sequence ID" value="MBB6489550.1"/>
    <property type="molecule type" value="Genomic_DNA"/>
</dbReference>
<evidence type="ECO:0000313" key="2">
    <source>
        <dbReference type="Proteomes" id="UP000565576"/>
    </source>
</evidence>
<accession>A0A7X0MHT3</accession>
<comment type="caution">
    <text evidence="1">The sequence shown here is derived from an EMBL/GenBank/DDBJ whole genome shotgun (WGS) entry which is preliminary data.</text>
</comment>
<organism evidence="1 2">
    <name type="scientific">Rhizobium lusitanum</name>
    <dbReference type="NCBI Taxonomy" id="293958"/>
    <lineage>
        <taxon>Bacteria</taxon>
        <taxon>Pseudomonadati</taxon>
        <taxon>Pseudomonadota</taxon>
        <taxon>Alphaproteobacteria</taxon>
        <taxon>Hyphomicrobiales</taxon>
        <taxon>Rhizobiaceae</taxon>
        <taxon>Rhizobium/Agrobacterium group</taxon>
        <taxon>Rhizobium</taxon>
    </lineage>
</organism>
<dbReference type="AlphaFoldDB" id="A0A7X0MHT3"/>
<evidence type="ECO:0000313" key="1">
    <source>
        <dbReference type="EMBL" id="MBB6489550.1"/>
    </source>
</evidence>
<reference evidence="1 2" key="1">
    <citation type="submission" date="2020-08" db="EMBL/GenBank/DDBJ databases">
        <title>Genomic Encyclopedia of Type Strains, Phase IV (KMG-V): Genome sequencing to study the core and pangenomes of soil and plant-associated prokaryotes.</title>
        <authorList>
            <person name="Whitman W."/>
        </authorList>
    </citation>
    <scope>NUCLEOTIDE SEQUENCE [LARGE SCALE GENOMIC DNA]</scope>
    <source>
        <strain evidence="1 2">SEMIA 4060</strain>
    </source>
</reference>
<proteinExistence type="predicted"/>
<dbReference type="RefSeq" id="WP_281414787.1">
    <property type="nucleotide sequence ID" value="NZ_JACHBG010000046.1"/>
</dbReference>
<gene>
    <name evidence="1" type="ORF">GGD46_006882</name>
</gene>
<sequence length="44" mass="4858">MNSWTGDVTVTACEDRLRAVDQDEHVLDGIVQNRRNIKAAGAMT</sequence>
<protein>
    <submittedName>
        <fullName evidence="1">Transposase-like protein</fullName>
    </submittedName>
</protein>
<name>A0A7X0MHT3_9HYPH</name>